<dbReference type="InterPro" id="IPR051218">
    <property type="entry name" value="Sec_MonoDiacylglyc_Lipase"/>
</dbReference>
<comment type="catalytic activity">
    <reaction evidence="4">
        <text>a monoacylglycerol + H2O = glycerol + a fatty acid + H(+)</text>
        <dbReference type="Rhea" id="RHEA:15245"/>
        <dbReference type="ChEBI" id="CHEBI:15377"/>
        <dbReference type="ChEBI" id="CHEBI:15378"/>
        <dbReference type="ChEBI" id="CHEBI:17408"/>
        <dbReference type="ChEBI" id="CHEBI:17754"/>
        <dbReference type="ChEBI" id="CHEBI:28868"/>
    </reaction>
</comment>
<dbReference type="InParanoid" id="A0A401G6W2"/>
<keyword evidence="6" id="KW-0378">Hydrolase</keyword>
<dbReference type="EMBL" id="BFAD01000001">
    <property type="protein sequence ID" value="GBE77906.1"/>
    <property type="molecule type" value="Genomic_DNA"/>
</dbReference>
<dbReference type="SUPFAM" id="SSF53474">
    <property type="entry name" value="alpha/beta-Hydrolases"/>
    <property type="match status" value="1"/>
</dbReference>
<dbReference type="STRING" id="139825.A0A401G6W2"/>
<comment type="caution">
    <text evidence="6">The sequence shown here is derived from an EMBL/GenBank/DDBJ whole genome shotgun (WGS) entry which is preliminary data.</text>
</comment>
<protein>
    <submittedName>
        <fullName evidence="6">Alpha/beta-hydrolase</fullName>
    </submittedName>
</protein>
<dbReference type="OrthoDB" id="426718at2759"/>
<keyword evidence="1" id="KW-1015">Disulfide bond</keyword>
<proteinExistence type="inferred from homology"/>
<dbReference type="GO" id="GO:0006629">
    <property type="term" value="P:lipid metabolic process"/>
    <property type="evidence" value="ECO:0007669"/>
    <property type="project" value="InterPro"/>
</dbReference>
<evidence type="ECO:0000259" key="5">
    <source>
        <dbReference type="Pfam" id="PF01764"/>
    </source>
</evidence>
<dbReference type="AlphaFoldDB" id="A0A401G6W2"/>
<dbReference type="GO" id="GO:0016787">
    <property type="term" value="F:hydrolase activity"/>
    <property type="evidence" value="ECO:0007669"/>
    <property type="project" value="UniProtKB-KW"/>
</dbReference>
<gene>
    <name evidence="6" type="ORF">SCP_0107880</name>
</gene>
<dbReference type="RefSeq" id="XP_027608819.1">
    <property type="nucleotide sequence ID" value="XM_027753018.1"/>
</dbReference>
<comment type="catalytic activity">
    <reaction evidence="3">
        <text>a diacylglycerol + H2O = a monoacylglycerol + a fatty acid + H(+)</text>
        <dbReference type="Rhea" id="RHEA:32731"/>
        <dbReference type="ChEBI" id="CHEBI:15377"/>
        <dbReference type="ChEBI" id="CHEBI:15378"/>
        <dbReference type="ChEBI" id="CHEBI:17408"/>
        <dbReference type="ChEBI" id="CHEBI:18035"/>
        <dbReference type="ChEBI" id="CHEBI:28868"/>
    </reaction>
</comment>
<organism evidence="6 7">
    <name type="scientific">Sparassis crispa</name>
    <dbReference type="NCBI Taxonomy" id="139825"/>
    <lineage>
        <taxon>Eukaryota</taxon>
        <taxon>Fungi</taxon>
        <taxon>Dikarya</taxon>
        <taxon>Basidiomycota</taxon>
        <taxon>Agaricomycotina</taxon>
        <taxon>Agaricomycetes</taxon>
        <taxon>Polyporales</taxon>
        <taxon>Sparassidaceae</taxon>
        <taxon>Sparassis</taxon>
    </lineage>
</organism>
<sequence>MSNMFCTLFSRRPKENLTPAQKRMYALERLDNYRTLARLTATRSRYTLTSSDLVSAELQVELAQLGQFAELAYAWLDPEFVFANVDVLSRTNFPFEGYDALQEATLISSFRGVVADVPALVIYRGRTRQLVVGFSGTASLRQGLYDVHANMKAHPSGPACAVHSGFWKMYLGCKAQAFEGVRKGLREHEVIELVVTGHSMGAALAFLFALDVLTADPPLQPGLRVKVAAFGSPRFGNEALSGRWQEIVEAYMAANGENAVTDYLVKAYNDGIPSLPPSIFGYAHLARTALYFYHGQLFHTPVSQREHGVFNVAGDALDPARVPEHPRGGHNYYNGRDWEKIIRRMRWLKQVMETGSGEWEKGYISQVAQAERVRK</sequence>
<comment type="similarity">
    <text evidence="2">Belongs to the AB hydrolase superfamily. Lipase family. Class 3 subfamily.</text>
</comment>
<dbReference type="GeneID" id="38774823"/>
<dbReference type="Pfam" id="PF01764">
    <property type="entry name" value="Lipase_3"/>
    <property type="match status" value="1"/>
</dbReference>
<dbReference type="InterPro" id="IPR002921">
    <property type="entry name" value="Fungal_lipase-type"/>
</dbReference>
<dbReference type="PANTHER" id="PTHR45856:SF25">
    <property type="entry name" value="FUNGAL LIPASE-LIKE DOMAIN-CONTAINING PROTEIN"/>
    <property type="match status" value="1"/>
</dbReference>
<evidence type="ECO:0000256" key="4">
    <source>
        <dbReference type="ARBA" id="ARBA00048461"/>
    </source>
</evidence>
<dbReference type="InterPro" id="IPR029058">
    <property type="entry name" value="AB_hydrolase_fold"/>
</dbReference>
<accession>A0A401G6W2</accession>
<evidence type="ECO:0000313" key="6">
    <source>
        <dbReference type="EMBL" id="GBE77906.1"/>
    </source>
</evidence>
<dbReference type="Gene3D" id="3.40.50.1820">
    <property type="entry name" value="alpha/beta hydrolase"/>
    <property type="match status" value="1"/>
</dbReference>
<reference evidence="6 7" key="1">
    <citation type="journal article" date="2018" name="Sci. Rep.">
        <title>Genome sequence of the cauliflower mushroom Sparassis crispa (Hanabiratake) and its association with beneficial usage.</title>
        <authorList>
            <person name="Kiyama R."/>
            <person name="Furutani Y."/>
            <person name="Kawaguchi K."/>
            <person name="Nakanishi T."/>
        </authorList>
    </citation>
    <scope>NUCLEOTIDE SEQUENCE [LARGE SCALE GENOMIC DNA]</scope>
</reference>
<keyword evidence="7" id="KW-1185">Reference proteome</keyword>
<dbReference type="CDD" id="cd00519">
    <property type="entry name" value="Lipase_3"/>
    <property type="match status" value="1"/>
</dbReference>
<evidence type="ECO:0000256" key="3">
    <source>
        <dbReference type="ARBA" id="ARBA00047591"/>
    </source>
</evidence>
<evidence type="ECO:0000256" key="1">
    <source>
        <dbReference type="ARBA" id="ARBA00023157"/>
    </source>
</evidence>
<feature type="domain" description="Fungal lipase-type" evidence="5">
    <location>
        <begin position="131"/>
        <end position="250"/>
    </location>
</feature>
<dbReference type="PANTHER" id="PTHR45856">
    <property type="entry name" value="ALPHA/BETA-HYDROLASES SUPERFAMILY PROTEIN"/>
    <property type="match status" value="1"/>
</dbReference>
<evidence type="ECO:0000313" key="7">
    <source>
        <dbReference type="Proteomes" id="UP000287166"/>
    </source>
</evidence>
<name>A0A401G6W2_9APHY</name>
<dbReference type="Proteomes" id="UP000287166">
    <property type="component" value="Unassembled WGS sequence"/>
</dbReference>
<evidence type="ECO:0000256" key="2">
    <source>
        <dbReference type="ARBA" id="ARBA00043996"/>
    </source>
</evidence>